<keyword evidence="6 8" id="KW-0472">Membrane</keyword>
<dbReference type="InterPro" id="IPR026082">
    <property type="entry name" value="ABCA"/>
</dbReference>
<feature type="transmembrane region" description="Helical" evidence="8">
    <location>
        <begin position="17"/>
        <end position="36"/>
    </location>
</feature>
<feature type="transmembrane region" description="Helical" evidence="8">
    <location>
        <begin position="1826"/>
        <end position="1845"/>
    </location>
</feature>
<evidence type="ECO:0000256" key="5">
    <source>
        <dbReference type="ARBA" id="ARBA00022989"/>
    </source>
</evidence>
<feature type="region of interest" description="Disordered" evidence="7">
    <location>
        <begin position="2466"/>
        <end position="2711"/>
    </location>
</feature>
<feature type="transmembrane region" description="Helical" evidence="8">
    <location>
        <begin position="327"/>
        <end position="350"/>
    </location>
</feature>
<feature type="compositionally biased region" description="Polar residues" evidence="7">
    <location>
        <begin position="1207"/>
        <end position="1221"/>
    </location>
</feature>
<feature type="transmembrane region" description="Helical" evidence="8">
    <location>
        <begin position="469"/>
        <end position="491"/>
    </location>
</feature>
<evidence type="ECO:0000259" key="9">
    <source>
        <dbReference type="PROSITE" id="PS50893"/>
    </source>
</evidence>
<feature type="region of interest" description="Disordered" evidence="7">
    <location>
        <begin position="1567"/>
        <end position="1596"/>
    </location>
</feature>
<feature type="compositionally biased region" description="Pro residues" evidence="7">
    <location>
        <begin position="2597"/>
        <end position="2607"/>
    </location>
</feature>
<dbReference type="SMART" id="SM00382">
    <property type="entry name" value="AAA"/>
    <property type="match status" value="1"/>
</dbReference>
<dbReference type="GeneID" id="101852184"/>
<dbReference type="PANTHER" id="PTHR19229:SF250">
    <property type="entry name" value="ABC TRANSPORTER DOMAIN-CONTAINING PROTEIN-RELATED"/>
    <property type="match status" value="1"/>
</dbReference>
<dbReference type="Pfam" id="PF12698">
    <property type="entry name" value="ABC2_membrane_3"/>
    <property type="match status" value="2"/>
</dbReference>
<feature type="transmembrane region" description="Helical" evidence="8">
    <location>
        <begin position="1931"/>
        <end position="1952"/>
    </location>
</feature>
<reference evidence="11" key="1">
    <citation type="submission" date="2025-08" db="UniProtKB">
        <authorList>
            <consortium name="RefSeq"/>
        </authorList>
    </citation>
    <scope>IDENTIFICATION</scope>
</reference>
<feature type="compositionally biased region" description="Basic residues" evidence="7">
    <location>
        <begin position="921"/>
        <end position="934"/>
    </location>
</feature>
<dbReference type="InterPro" id="IPR003439">
    <property type="entry name" value="ABC_transporter-like_ATP-bd"/>
</dbReference>
<feature type="compositionally biased region" description="Polar residues" evidence="7">
    <location>
        <begin position="1572"/>
        <end position="1583"/>
    </location>
</feature>
<feature type="compositionally biased region" description="Polar residues" evidence="7">
    <location>
        <begin position="1418"/>
        <end position="1474"/>
    </location>
</feature>
<feature type="transmembrane region" description="Helical" evidence="8">
    <location>
        <begin position="105"/>
        <end position="129"/>
    </location>
</feature>
<feature type="compositionally biased region" description="Gly residues" evidence="7">
    <location>
        <begin position="2562"/>
        <end position="2572"/>
    </location>
</feature>
<feature type="region of interest" description="Disordered" evidence="7">
    <location>
        <begin position="542"/>
        <end position="586"/>
    </location>
</feature>
<feature type="transmembrane region" description="Helical" evidence="8">
    <location>
        <begin position="1865"/>
        <end position="1891"/>
    </location>
</feature>
<dbReference type="Pfam" id="PF00005">
    <property type="entry name" value="ABC_tran"/>
    <property type="match status" value="1"/>
</dbReference>
<feature type="compositionally biased region" description="Polar residues" evidence="7">
    <location>
        <begin position="2579"/>
        <end position="2594"/>
    </location>
</feature>
<evidence type="ECO:0000256" key="8">
    <source>
        <dbReference type="SAM" id="Phobius"/>
    </source>
</evidence>
<feature type="transmembrane region" description="Helical" evidence="8">
    <location>
        <begin position="1635"/>
        <end position="1655"/>
    </location>
</feature>
<evidence type="ECO:0000313" key="11">
    <source>
        <dbReference type="RefSeq" id="XP_012939153.1"/>
    </source>
</evidence>
<feature type="compositionally biased region" description="Low complexity" evidence="7">
    <location>
        <begin position="1222"/>
        <end position="1234"/>
    </location>
</feature>
<dbReference type="RefSeq" id="XP_012939153.1">
    <property type="nucleotide sequence ID" value="XM_013083699.1"/>
</dbReference>
<feature type="compositionally biased region" description="Gly residues" evidence="7">
    <location>
        <begin position="2543"/>
        <end position="2553"/>
    </location>
</feature>
<feature type="region of interest" description="Disordered" evidence="7">
    <location>
        <begin position="1192"/>
        <end position="1234"/>
    </location>
</feature>
<dbReference type="InterPro" id="IPR003593">
    <property type="entry name" value="AAA+_ATPase"/>
</dbReference>
<evidence type="ECO:0000313" key="10">
    <source>
        <dbReference type="Proteomes" id="UP000694888"/>
    </source>
</evidence>
<feature type="compositionally biased region" description="Acidic residues" evidence="7">
    <location>
        <begin position="1587"/>
        <end position="1596"/>
    </location>
</feature>
<feature type="region of interest" description="Disordered" evidence="7">
    <location>
        <begin position="906"/>
        <end position="938"/>
    </location>
</feature>
<evidence type="ECO:0000256" key="3">
    <source>
        <dbReference type="ARBA" id="ARBA00022741"/>
    </source>
</evidence>
<dbReference type="Proteomes" id="UP000694888">
    <property type="component" value="Unplaced"/>
</dbReference>
<gene>
    <name evidence="11" type="primary">LOC101852184</name>
</gene>
<dbReference type="PROSITE" id="PS50893">
    <property type="entry name" value="ABC_TRANSPORTER_2"/>
    <property type="match status" value="1"/>
</dbReference>
<feature type="compositionally biased region" description="Acidic residues" evidence="7">
    <location>
        <begin position="2474"/>
        <end position="2487"/>
    </location>
</feature>
<keyword evidence="3" id="KW-0547">Nucleotide-binding</keyword>
<accession>A0ABM1A1X3</accession>
<feature type="region of interest" description="Disordered" evidence="7">
    <location>
        <begin position="1403"/>
        <end position="1474"/>
    </location>
</feature>
<organism evidence="10 11">
    <name type="scientific">Aplysia californica</name>
    <name type="common">California sea hare</name>
    <dbReference type="NCBI Taxonomy" id="6500"/>
    <lineage>
        <taxon>Eukaryota</taxon>
        <taxon>Metazoa</taxon>
        <taxon>Spiralia</taxon>
        <taxon>Lophotrochozoa</taxon>
        <taxon>Mollusca</taxon>
        <taxon>Gastropoda</taxon>
        <taxon>Heterobranchia</taxon>
        <taxon>Euthyneura</taxon>
        <taxon>Tectipleura</taxon>
        <taxon>Aplysiida</taxon>
        <taxon>Aplysioidea</taxon>
        <taxon>Aplysiidae</taxon>
        <taxon>Aplysia</taxon>
    </lineage>
</organism>
<feature type="transmembrane region" description="Helical" evidence="8">
    <location>
        <begin position="277"/>
        <end position="299"/>
    </location>
</feature>
<dbReference type="Gene3D" id="3.40.50.300">
    <property type="entry name" value="P-loop containing nucleotide triphosphate hydrolases"/>
    <property type="match status" value="2"/>
</dbReference>
<name>A0ABM1A1X3_APLCA</name>
<comment type="subcellular location">
    <subcellularLocation>
        <location evidence="1">Membrane</location>
        <topology evidence="1">Multi-pass membrane protein</topology>
    </subcellularLocation>
</comment>
<feature type="transmembrane region" description="Helical" evidence="8">
    <location>
        <begin position="362"/>
        <end position="385"/>
    </location>
</feature>
<evidence type="ECO:0000256" key="6">
    <source>
        <dbReference type="ARBA" id="ARBA00023136"/>
    </source>
</evidence>
<feature type="transmembrane region" description="Helical" evidence="8">
    <location>
        <begin position="2078"/>
        <end position="2100"/>
    </location>
</feature>
<protein>
    <submittedName>
        <fullName evidence="11">Uncharacterized protein LOC101852184</fullName>
    </submittedName>
</protein>
<feature type="transmembrane region" description="Helical" evidence="8">
    <location>
        <begin position="1903"/>
        <end position="1924"/>
    </location>
</feature>
<feature type="domain" description="ABC transporter" evidence="9">
    <location>
        <begin position="2149"/>
        <end position="2379"/>
    </location>
</feature>
<evidence type="ECO:0000256" key="7">
    <source>
        <dbReference type="SAM" id="MobiDB-lite"/>
    </source>
</evidence>
<keyword evidence="2 8" id="KW-0812">Transmembrane</keyword>
<keyword evidence="4" id="KW-0067">ATP-binding</keyword>
<feature type="transmembrane region" description="Helical" evidence="8">
    <location>
        <begin position="43"/>
        <end position="64"/>
    </location>
</feature>
<keyword evidence="10" id="KW-1185">Reference proteome</keyword>
<evidence type="ECO:0000256" key="2">
    <source>
        <dbReference type="ARBA" id="ARBA00022692"/>
    </source>
</evidence>
<dbReference type="SUPFAM" id="SSF52540">
    <property type="entry name" value="P-loop containing nucleoside triphosphate hydrolases"/>
    <property type="match status" value="2"/>
</dbReference>
<proteinExistence type="predicted"/>
<feature type="compositionally biased region" description="Pro residues" evidence="7">
    <location>
        <begin position="2615"/>
        <end position="2663"/>
    </location>
</feature>
<evidence type="ECO:0000256" key="1">
    <source>
        <dbReference type="ARBA" id="ARBA00004141"/>
    </source>
</evidence>
<feature type="compositionally biased region" description="Basic and acidic residues" evidence="7">
    <location>
        <begin position="910"/>
        <end position="919"/>
    </location>
</feature>
<evidence type="ECO:0000256" key="4">
    <source>
        <dbReference type="ARBA" id="ARBA00022840"/>
    </source>
</evidence>
<dbReference type="InterPro" id="IPR013525">
    <property type="entry name" value="ABC2_TM"/>
</dbReference>
<feature type="region of interest" description="Disordered" evidence="7">
    <location>
        <begin position="1507"/>
        <end position="1535"/>
    </location>
</feature>
<sequence>MTPAQYHVLLQVAQGPWMILAASGVIFNCLNLATFIRMGLKDCVTVSFCFQSVYDLFLFSVFIMKRSLQLSAQFRLQSTARGIEEDAGQKSASLGGKELQALRQVYVVCLIFVVCNTPRIIIFACAALIPGFQLEGLFQYTLMACYCLRLTSENVTFENREDFLERHKTDQGQFIQGLSVLFQELPTMERRRLKLQISPHNPHVPQENWSMKNAFSYYDLSCRKHDFEDYTSTGVQMLLHVLTEVALKEDDYSPTTLEVSTESLHCDPKDTDPSLDIFRVLLPSLLLLSFLPCTAALAYDMTLERAHNVAMSLDMMGVRRVSYVTSWLLFALVQPLLLTLLFTVAVCLPQDLGVLRHSDPRVVFLFFFLYGLASVTYTLFIKSLFEDALEAAAMTVVLNVVHGVPVILVLLYQQSLGRQSFLLCSLFYNCALQIGCFLLTRYEELNQGATLSTMTSPPSVMDKMSLTDVMVMFVVDILVHSGLALLTHGLWRAIWNQLRKLLLVCGESEQADGPVQDPPPQEFDGRHDRVCGAPAARHHGFDRHHGAHCDGPSPGEGPATGQQPHRSFGDDHCTPRTPGMRQDQFSRGHIGCVEAHRGHGIRGRPGALDPEPPVPDVCGRVSAAGRLLPQALRHTERPALRSAEGMPSPTLVKKEVERLMEQLDWTATGTSAQNLARIWQKRLNIAAAFAGDPQLVLVDSPATGLSQGPRRKLLYDLWQMGQGRTLVVTSESWWEAGMLADRVALLSEGKIICCGSRCYFKDILGAGSRLTVTIGPDCDTKSLTTYLQFFVDGVVLLKKTSSHLVFYVPDDAAVMLEYFLGNLKTKLDHFDVADISVTTESVEDIFSKRRTKASLERLLQRISRYQSSMTSLSYGSGFPSEEGPLVTYSSIVRTKSGNYLDASALPSDSDSLKEAESKSHLSSRKFSKPARSSRRFVNNNPFNKNMSCSATGGRGKRCVSCSSLKADSLRLSRKNKLSTHFLLQYCCMSRVRLSTLAEWSAPELNRIRSHRAHSCVVKRSFGKSVVLTSGRWRKLRSPMLTLSSICSYRRHIRRKRSTKCAGVKMKISRQGRQGRQGTTNRWHKKCTSLHRGFLDSSTEKAGLEKYKSSDVYVRDCERLAQQVDNRRRGFPCNVREISESSDKLETCRSLRTGSRNCVIPHPPLSPVCDVITPLFDELTLCYERRAATPYRRVPHSASKRQTDSPDLLSTPSDTVRLSSGPSCSSNDTACSSSDTTRSSMEICQAGGHETSSGCFRDRQHVASHSPKRICQSVGSDGGDYSGVGGKVCGGVTFTDAELHGGGHKCHCHTFLGQNHYHDYLDFTNSSPRPHRQLNTSSGTSINDYQHSRSRAHLALPRGICQKCLLCRDRRSGSMNGDVSNDVSAAPSIPLCHIRAQQLIDHTPHDHVTHSPKPVPDANNHTSTSQDVRSRTNTSQEASRRANTSHEASRRANTSQKASRRSNTSQEASRRSNTFQDVSGYLDAAPEQQRPVLPALLAWPVDHVACLNSNKNANKPPPPPPGDPGRQRYRQTTQQTAREAEELYVNSYMSNNNDDKNMEQTEVIFPLSDNLDDTGSTGSDQQNASGSDSDDDLQSEDEPIECRQLIGYIKHTGPCLLMVQAQALWSKYATWNARRVWFPVLQLLCPVVAILFFLSIPLEDTEETLPVLDLTPSSYPPSISFYSASPGDARVEVLLDKYKQFFPPGHKYWLEYIPKIHKDQIDSRSHVMPWPSSGDLLLSATHFSTQETWQGGLHLQALLLYNGQSPRSEPIALTTVLNSVLTYRRNFSIPNLPFDSMQVSIKPLPLKRTESDRRFSRVMSAQCLRSAMALLVALSFFSSSLVFLPLQERQNGMRHLLVVMGARSSLLYCTSFTWDMCIHITASFCAFATLQLLPYPTYGIYGDLTSIFSLLLLHGVANIPLIYVVQLLFTSVSLCYCTTLFLQVFLGVTFLVLKAEWYPRANAVSSALFDQWWLDVVLRLVSPGYSVADALYTYCTVSLTHTHCSPLMHLCLQQPSLMCCPAASDKRPQVVPLSANVPPRDGNLTDSYSLPPLAAEPGVNCGRFCLPFSQGHANADRNSFYLCIFTALGGWLLWTVAYLLTDWDLGYRTWKCLQKMRKKPPEEKRPERKEDEDVERERMYIESGNWNEPIVLKNLTKLRLGHRVVDNVSVCVGRGDCLCVLGLPGSGKTSLMEMVVGATPVSEGQLFFYSCDGNLMATRLHSGMGYCPERGDLNDKMTGRDLLWLVARLRGIKARDIAPAVHAMLDTLHLSFVADVTCRRYSESEKRKLRVALAFIGDSRLVVLDEPTRDLDITDKRVTWQLVRLMMTLGRVVVIATSDPEECERVSTRTAILCNGRLKALAPTDQLVSRFGGGYTVRVSFCTGEDGVLVSQEPFLNAMVETYQFANVYGDSETLRFHFPDVNMNLSKLFSVLEDGKSFWGVEEYSVQLTGLAHVLYKLSISPQLHTDQEHGETADDDNKDDNNEENDNGGVSPSQPAADPDELTPVLREIDQRVSPVPSPELSSTKEETHIPPIIIVPPTLPGRGGRGRGAPGARGAARGYGPRGPRGGRGTRGPTPGQSLRQSTGESPGQSMDQQPPGPGFEPPGQTPARDSVPPHPSTPSAPTNRPPPPPPGARWPGNRAPPPFRGPPPPGSRHPPPPGSRRPPQRFRPARPDNAAPSPGFEPLSLETLRGASEADQPSSRFRPPAPGN</sequence>
<keyword evidence="5 8" id="KW-1133">Transmembrane helix</keyword>
<dbReference type="InterPro" id="IPR027417">
    <property type="entry name" value="P-loop_NTPase"/>
</dbReference>
<feature type="transmembrane region" description="Helical" evidence="8">
    <location>
        <begin position="391"/>
        <end position="412"/>
    </location>
</feature>
<dbReference type="PANTHER" id="PTHR19229">
    <property type="entry name" value="ATP-BINDING CASSETTE TRANSPORTER SUBFAMILY A ABCA"/>
    <property type="match status" value="1"/>
</dbReference>
<feature type="non-terminal residue" evidence="11">
    <location>
        <position position="2711"/>
    </location>
</feature>